<proteinExistence type="predicted"/>
<keyword evidence="1" id="KW-1133">Transmembrane helix</keyword>
<keyword evidence="1" id="KW-0812">Transmembrane</keyword>
<evidence type="ECO:0000313" key="2">
    <source>
        <dbReference type="EMBL" id="KAH7220474.1"/>
    </source>
</evidence>
<dbReference type="EMBL" id="JAGMUX010000028">
    <property type="protein sequence ID" value="KAH7220474.1"/>
    <property type="molecule type" value="Genomic_DNA"/>
</dbReference>
<keyword evidence="3" id="KW-1185">Reference proteome</keyword>
<feature type="transmembrane region" description="Helical" evidence="1">
    <location>
        <begin position="27"/>
        <end position="48"/>
    </location>
</feature>
<dbReference type="AlphaFoldDB" id="A0A9P9FWT6"/>
<evidence type="ECO:0000256" key="1">
    <source>
        <dbReference type="SAM" id="Phobius"/>
    </source>
</evidence>
<dbReference type="GeneID" id="70218928"/>
<reference evidence="2" key="1">
    <citation type="journal article" date="2021" name="Nat. Commun.">
        <title>Genetic determinants of endophytism in the Arabidopsis root mycobiome.</title>
        <authorList>
            <person name="Mesny F."/>
            <person name="Miyauchi S."/>
            <person name="Thiergart T."/>
            <person name="Pickel B."/>
            <person name="Atanasova L."/>
            <person name="Karlsson M."/>
            <person name="Huettel B."/>
            <person name="Barry K.W."/>
            <person name="Haridas S."/>
            <person name="Chen C."/>
            <person name="Bauer D."/>
            <person name="Andreopoulos W."/>
            <person name="Pangilinan J."/>
            <person name="LaButti K."/>
            <person name="Riley R."/>
            <person name="Lipzen A."/>
            <person name="Clum A."/>
            <person name="Drula E."/>
            <person name="Henrissat B."/>
            <person name="Kohler A."/>
            <person name="Grigoriev I.V."/>
            <person name="Martin F.M."/>
            <person name="Hacquard S."/>
        </authorList>
    </citation>
    <scope>NUCLEOTIDE SEQUENCE</scope>
    <source>
        <strain evidence="2">MPI-CAGE-AT-0023</strain>
    </source>
</reference>
<organism evidence="2 3">
    <name type="scientific">Fusarium redolens</name>
    <dbReference type="NCBI Taxonomy" id="48865"/>
    <lineage>
        <taxon>Eukaryota</taxon>
        <taxon>Fungi</taxon>
        <taxon>Dikarya</taxon>
        <taxon>Ascomycota</taxon>
        <taxon>Pezizomycotina</taxon>
        <taxon>Sordariomycetes</taxon>
        <taxon>Hypocreomycetidae</taxon>
        <taxon>Hypocreales</taxon>
        <taxon>Nectriaceae</taxon>
        <taxon>Fusarium</taxon>
        <taxon>Fusarium redolens species complex</taxon>
    </lineage>
</organism>
<protein>
    <submittedName>
        <fullName evidence="2">Uncharacterized protein</fullName>
    </submittedName>
</protein>
<dbReference type="RefSeq" id="XP_046042078.1">
    <property type="nucleotide sequence ID" value="XM_046188974.1"/>
</dbReference>
<accession>A0A9P9FWT6</accession>
<name>A0A9P9FWT6_FUSRE</name>
<gene>
    <name evidence="2" type="ORF">BKA55DRAFT_528142</name>
</gene>
<dbReference type="Proteomes" id="UP000720189">
    <property type="component" value="Unassembled WGS sequence"/>
</dbReference>
<keyword evidence="1" id="KW-0472">Membrane</keyword>
<feature type="non-terminal residue" evidence="2">
    <location>
        <position position="1"/>
    </location>
</feature>
<sequence>IYILNRNKTKSNSFTIMPNKDLDYSGFLIPIIILVRIIITKVTFYFIFK</sequence>
<evidence type="ECO:0000313" key="3">
    <source>
        <dbReference type="Proteomes" id="UP000720189"/>
    </source>
</evidence>
<comment type="caution">
    <text evidence="2">The sequence shown here is derived from an EMBL/GenBank/DDBJ whole genome shotgun (WGS) entry which is preliminary data.</text>
</comment>